<dbReference type="EMBL" id="JAGQKY010000074">
    <property type="protein sequence ID" value="MCA9397595.1"/>
    <property type="molecule type" value="Genomic_DNA"/>
</dbReference>
<sequence>GESATLRNTGLRFRDRDYIRVQGLRFEQLPSYGLLSRSWTRPITGFQVINNYFENDGSMHGQPNVGMTFIAASTRGENGNPPDTFVELTDVTIAGNTLIDNNDNAINGSGETIQPSGNTDYVKILNNVIHGVDNIGIGFAGRDWKNTSCENGQCQPDYALIKNNVVYDFGSPGESSGGIYLDGVGSFFIVEDNVVFDGLAGIRASNEPVTSALTTNNVIFRRNIAYNQSIYNHKLGSGTDDCINGVGGPVNNTVSVHNTFYLNNSTNMNARVTCGDSLRLKNNIFARDNTDDSRQYNSPATNSNRSSWESDYNLFYSASGSNSFVWGGTTYSSLSSFNSATGLDGNSLEDNPLFVDANGSDFRLADGSAASNTGGPLTVTVGSGTGATVQVQDSRYFSNGFGLQGGDMIVVGSNNPTEVISVNYGSHELTLAQTITWGAGDPVNYIYADTAPNIGACESTTLSYTGGTVSPPPGGLPGGTPGGGIIGGTGSFPIDPADPIEELHKDYIVQNGCCTDCGEETIIDPCQQCQALDTCAICADPTYYNAEPIKHVLYGWCGEEASLNTGYLPTPDGNVSSTMIPLDSPGPNDNVLPNAINNKLIRRDGYVYQCVHVACFVQNVSPTPTPLVTPITPIPTPTPIYTPADRYNYIEFQTMIYHSNDFIVELHMENLGNTPIERVRVRRHIPNDTTDFDDDFSWPQNVDVGQGSGIGTAWGPVLESYLHGSSLPAQEESGRPLEPFDDTYYVQYPDQGFRTTIPTVPGTFGPGALTPRDYNFVCDPNDGNESDRCGTQTLLVPINATDHPFCYGNECFSHFRDVSNLGGCGYNASSNNTIIGPIEYEIAYGEGSASRSVVRISIPVGNPVDDQAVPFGWPTTGRIAENWGLTGEAQEAAGYRNLFGQARGEHAEYLYCPADGDTYPLDGRPRAGDSLHPGIDIEPATATVRPPNVYTTHAGYVTFAGYDPAYPDKGYTVQVESDVNRDKVPDVYTRYTHLLPGSITFDAVDKRNHFSANGFRYEYSLGAYVPRNSLIGRMGDSGSTGVTQTQYEILYMTASNPTLPQSGDVGVSRCTDDPYSVS</sequence>
<name>A0A955LW34_UNCKA</name>
<proteinExistence type="predicted"/>
<organism evidence="1 2">
    <name type="scientific">candidate division WWE3 bacterium</name>
    <dbReference type="NCBI Taxonomy" id="2053526"/>
    <lineage>
        <taxon>Bacteria</taxon>
        <taxon>Katanobacteria</taxon>
    </lineage>
</organism>
<dbReference type="SUPFAM" id="SSF51261">
    <property type="entry name" value="Duplicated hybrid motif"/>
    <property type="match status" value="1"/>
</dbReference>
<reference evidence="1" key="1">
    <citation type="submission" date="2020-04" db="EMBL/GenBank/DDBJ databases">
        <authorList>
            <person name="Zhang T."/>
        </authorList>
    </citation>
    <scope>NUCLEOTIDE SEQUENCE</scope>
    <source>
        <strain evidence="1">HKST-UBA02</strain>
    </source>
</reference>
<gene>
    <name evidence="1" type="ORF">KC573_02095</name>
</gene>
<dbReference type="SUPFAM" id="SSF51126">
    <property type="entry name" value="Pectin lyase-like"/>
    <property type="match status" value="1"/>
</dbReference>
<evidence type="ECO:0000313" key="2">
    <source>
        <dbReference type="Proteomes" id="UP000699691"/>
    </source>
</evidence>
<dbReference type="Proteomes" id="UP000699691">
    <property type="component" value="Unassembled WGS sequence"/>
</dbReference>
<dbReference type="SMART" id="SM00710">
    <property type="entry name" value="PbH1"/>
    <property type="match status" value="4"/>
</dbReference>
<dbReference type="InterPro" id="IPR011055">
    <property type="entry name" value="Dup_hybrid_motif"/>
</dbReference>
<accession>A0A955LW34</accession>
<dbReference type="Gene3D" id="2.70.70.10">
    <property type="entry name" value="Glucose Permease (Domain IIA)"/>
    <property type="match status" value="1"/>
</dbReference>
<feature type="non-terminal residue" evidence="1">
    <location>
        <position position="1"/>
    </location>
</feature>
<dbReference type="InterPro" id="IPR006626">
    <property type="entry name" value="PbH1"/>
</dbReference>
<reference evidence="1" key="2">
    <citation type="journal article" date="2021" name="Microbiome">
        <title>Successional dynamics and alternative stable states in a saline activated sludge microbial community over 9 years.</title>
        <authorList>
            <person name="Wang Y."/>
            <person name="Ye J."/>
            <person name="Ju F."/>
            <person name="Liu L."/>
            <person name="Boyd J.A."/>
            <person name="Deng Y."/>
            <person name="Parks D.H."/>
            <person name="Jiang X."/>
            <person name="Yin X."/>
            <person name="Woodcroft B.J."/>
            <person name="Tyson G.W."/>
            <person name="Hugenholtz P."/>
            <person name="Polz M.F."/>
            <person name="Zhang T."/>
        </authorList>
    </citation>
    <scope>NUCLEOTIDE SEQUENCE</scope>
    <source>
        <strain evidence="1">HKST-UBA02</strain>
    </source>
</reference>
<comment type="caution">
    <text evidence="1">The sequence shown here is derived from an EMBL/GenBank/DDBJ whole genome shotgun (WGS) entry which is preliminary data.</text>
</comment>
<dbReference type="AlphaFoldDB" id="A0A955LW34"/>
<feature type="non-terminal residue" evidence="1">
    <location>
        <position position="1078"/>
    </location>
</feature>
<dbReference type="InterPro" id="IPR011050">
    <property type="entry name" value="Pectin_lyase_fold/virulence"/>
</dbReference>
<evidence type="ECO:0008006" key="3">
    <source>
        <dbReference type="Google" id="ProtNLM"/>
    </source>
</evidence>
<evidence type="ECO:0000313" key="1">
    <source>
        <dbReference type="EMBL" id="MCA9397595.1"/>
    </source>
</evidence>
<protein>
    <recommendedName>
        <fullName evidence="3">Right handed beta helix domain-containing protein</fullName>
    </recommendedName>
</protein>